<accession>A0AC34F796</accession>
<sequence>MKLFKVRKRPITITNKTAILDCPIRRKSWELRHRMIQLGKELGSGSYGTVYKGTLNVERKNTTVAVKVLTEMTVEASNSLWKEARVMMLYDHPNIVKMYGVANDFTPYYLVMELVDGGALDRYLEKKGSKLSVKARVNILIEAATGLEYLHTKGCIHRDIACRNLLISKVVKVADFGMTRRTTKYKVDPNKPMNLRWLAPEVYETAIVNKSTDVYAFGVTMYEAFTVPYSIPYADWKPEKVYDKVVVKGYRLHPPPKMPRMIGDLMKECLGEPDQRPTFKTTLVCLRHFIKEGDKGNGLGIF</sequence>
<organism evidence="1 2">
    <name type="scientific">Panagrolaimus sp. ES5</name>
    <dbReference type="NCBI Taxonomy" id="591445"/>
    <lineage>
        <taxon>Eukaryota</taxon>
        <taxon>Metazoa</taxon>
        <taxon>Ecdysozoa</taxon>
        <taxon>Nematoda</taxon>
        <taxon>Chromadorea</taxon>
        <taxon>Rhabditida</taxon>
        <taxon>Tylenchina</taxon>
        <taxon>Panagrolaimomorpha</taxon>
        <taxon>Panagrolaimoidea</taxon>
        <taxon>Panagrolaimidae</taxon>
        <taxon>Panagrolaimus</taxon>
    </lineage>
</organism>
<evidence type="ECO:0000313" key="1">
    <source>
        <dbReference type="Proteomes" id="UP000887579"/>
    </source>
</evidence>
<dbReference type="WBParaSite" id="ES5_v2.g12977.t1">
    <property type="protein sequence ID" value="ES5_v2.g12977.t1"/>
    <property type="gene ID" value="ES5_v2.g12977"/>
</dbReference>
<reference evidence="2" key="1">
    <citation type="submission" date="2022-11" db="UniProtKB">
        <authorList>
            <consortium name="WormBaseParasite"/>
        </authorList>
    </citation>
    <scope>IDENTIFICATION</scope>
</reference>
<protein>
    <submittedName>
        <fullName evidence="2">Protein kinase domain-containing protein</fullName>
    </submittedName>
</protein>
<evidence type="ECO:0000313" key="2">
    <source>
        <dbReference type="WBParaSite" id="ES5_v2.g12977.t1"/>
    </source>
</evidence>
<proteinExistence type="predicted"/>
<dbReference type="Proteomes" id="UP000887579">
    <property type="component" value="Unplaced"/>
</dbReference>
<name>A0AC34F796_9BILA</name>